<dbReference type="HOGENOM" id="CLU_2802524_0_0_4"/>
<gene>
    <name evidence="3" type="ORF">HMPREF0004_4698</name>
</gene>
<evidence type="ECO:0000313" key="3">
    <source>
        <dbReference type="EMBL" id="EFF73905.1"/>
    </source>
</evidence>
<organism evidence="3 4">
    <name type="scientific">Achromobacter piechaudii ATCC 43553</name>
    <dbReference type="NCBI Taxonomy" id="742159"/>
    <lineage>
        <taxon>Bacteria</taxon>
        <taxon>Pseudomonadati</taxon>
        <taxon>Pseudomonadota</taxon>
        <taxon>Betaproteobacteria</taxon>
        <taxon>Burkholderiales</taxon>
        <taxon>Alcaligenaceae</taxon>
        <taxon>Achromobacter</taxon>
    </lineage>
</organism>
<dbReference type="Gene3D" id="3.40.190.290">
    <property type="match status" value="1"/>
</dbReference>
<dbReference type="PANTHER" id="PTHR30537">
    <property type="entry name" value="HTH-TYPE TRANSCRIPTIONAL REGULATOR"/>
    <property type="match status" value="1"/>
</dbReference>
<proteinExistence type="inferred from homology"/>
<dbReference type="AlphaFoldDB" id="D4XGV1"/>
<dbReference type="Pfam" id="PF03466">
    <property type="entry name" value="LysR_substrate"/>
    <property type="match status" value="1"/>
</dbReference>
<comment type="similarity">
    <text evidence="1">Belongs to the LysR transcriptional regulatory family.</text>
</comment>
<feature type="domain" description="LysR substrate-binding" evidence="2">
    <location>
        <begin position="2"/>
        <end position="57"/>
    </location>
</feature>
<sequence>MSVLPDYAVAEDLAAGRLVQVLPEWALPSGGIHAVFPTARFRPAKVRAFVDLLQETAAGAARLGRLI</sequence>
<evidence type="ECO:0000259" key="2">
    <source>
        <dbReference type="Pfam" id="PF03466"/>
    </source>
</evidence>
<evidence type="ECO:0000256" key="1">
    <source>
        <dbReference type="ARBA" id="ARBA00009437"/>
    </source>
</evidence>
<dbReference type="PANTHER" id="PTHR30537:SF5">
    <property type="entry name" value="HTH-TYPE TRANSCRIPTIONAL ACTIVATOR TTDR-RELATED"/>
    <property type="match status" value="1"/>
</dbReference>
<dbReference type="eggNOG" id="COG0583">
    <property type="taxonomic scope" value="Bacteria"/>
</dbReference>
<reference evidence="4" key="1">
    <citation type="submission" date="2010-03" db="EMBL/GenBank/DDBJ databases">
        <title>Complete sequence of Mobiluncus curtisii ATCC 43063.</title>
        <authorList>
            <person name="Muzny D."/>
            <person name="Qin X."/>
            <person name="Deng J."/>
            <person name="Jiang H."/>
            <person name="Liu Y."/>
            <person name="Qu J."/>
            <person name="Song X.-Z."/>
            <person name="Zhang L."/>
            <person name="Thornton R."/>
            <person name="Coyle M."/>
            <person name="Francisco L."/>
            <person name="Jackson L."/>
            <person name="Javaid M."/>
            <person name="Korchina V."/>
            <person name="Kovar C."/>
            <person name="Mata R."/>
            <person name="Mathew T."/>
            <person name="Ngo R."/>
            <person name="Nguyen L."/>
            <person name="Nguyen N."/>
            <person name="Okwuonu G."/>
            <person name="Ongeri F."/>
            <person name="Pham C."/>
            <person name="Simmons D."/>
            <person name="Wilczek-Boney K."/>
            <person name="Hale W."/>
            <person name="Jakkamsetti A."/>
            <person name="Pham P."/>
            <person name="Ruth R."/>
            <person name="San Lucas F."/>
            <person name="Warren J."/>
            <person name="Zhang J."/>
            <person name="Zhao Z."/>
            <person name="Zhou C."/>
            <person name="Zhu D."/>
            <person name="Lee S."/>
            <person name="Bess C."/>
            <person name="Blankenburg K."/>
            <person name="Forbes L."/>
            <person name="Fu Q."/>
            <person name="Gubbala S."/>
            <person name="Hirani K."/>
            <person name="Jayaseelan J.C."/>
            <person name="Lara F."/>
            <person name="Munidasa M."/>
            <person name="Palculict T."/>
            <person name="Patil S."/>
            <person name="Pu L.-L."/>
            <person name="Saada N."/>
            <person name="Tang L."/>
            <person name="Weissenberger G."/>
            <person name="Zhu Y."/>
            <person name="Hemphill L."/>
            <person name="Shang Y."/>
            <person name="Youmans B."/>
            <person name="Ayvaz T."/>
            <person name="Ross M."/>
            <person name="Santibanez J."/>
            <person name="Aqrawi P."/>
            <person name="Gross S."/>
            <person name="Joshi V."/>
            <person name="Fowler G."/>
            <person name="Nazareth L."/>
            <person name="Reid J."/>
            <person name="Worley K."/>
            <person name="Petrosino J."/>
            <person name="Highlander S."/>
            <person name="Gibbs R."/>
            <person name="Gibbs R."/>
        </authorList>
    </citation>
    <scope>NUCLEOTIDE SEQUENCE [LARGE SCALE GENOMIC DNA]</scope>
    <source>
        <strain evidence="4">ATCC 43553</strain>
    </source>
</reference>
<accession>D4XGV1</accession>
<evidence type="ECO:0000313" key="4">
    <source>
        <dbReference type="Proteomes" id="UP000004510"/>
    </source>
</evidence>
<name>D4XGV1_9BURK</name>
<dbReference type="InterPro" id="IPR005119">
    <property type="entry name" value="LysR_subst-bd"/>
</dbReference>
<dbReference type="SUPFAM" id="SSF53850">
    <property type="entry name" value="Periplasmic binding protein-like II"/>
    <property type="match status" value="1"/>
</dbReference>
<comment type="caution">
    <text evidence="3">The sequence shown here is derived from an EMBL/GenBank/DDBJ whole genome shotgun (WGS) entry which is preliminary data.</text>
</comment>
<dbReference type="Proteomes" id="UP000004510">
    <property type="component" value="Unassembled WGS sequence"/>
</dbReference>
<dbReference type="EMBL" id="ADMS01000108">
    <property type="protein sequence ID" value="EFF73905.1"/>
    <property type="molecule type" value="Genomic_DNA"/>
</dbReference>
<dbReference type="PATRIC" id="fig|742159.3.peg.187"/>
<protein>
    <recommendedName>
        <fullName evidence="2">LysR substrate-binding domain-containing protein</fullName>
    </recommendedName>
</protein>
<dbReference type="InterPro" id="IPR058163">
    <property type="entry name" value="LysR-type_TF_proteobact-type"/>
</dbReference>